<organism evidence="1">
    <name type="scientific">Erysiphe necator associated narnavirus 4</name>
    <dbReference type="NCBI Taxonomy" id="2695337"/>
    <lineage>
        <taxon>Viruses</taxon>
        <taxon>Riboviria</taxon>
        <taxon>Orthornavirae</taxon>
        <taxon>Lenarviricota</taxon>
        <taxon>Amabiliviricetes</taxon>
        <taxon>Wolframvirales</taxon>
        <taxon>Narnaviridae</taxon>
        <taxon>Narnavirus</taxon>
    </lineage>
</organism>
<protein>
    <submittedName>
        <fullName evidence="1">RdRp</fullName>
    </submittedName>
</protein>
<name>A0A7U3MEX9_9VIRU</name>
<reference evidence="1" key="1">
    <citation type="submission" date="2019-10" db="EMBL/GenBank/DDBJ databases">
        <title>The miscellaneous mycovirome associated to the plant pathogenic fungus Erysiphe necator.</title>
        <authorList>
            <person name="Rodriguez-Romero J."/>
            <person name="Chiapello M."/>
            <person name="Cordoba L."/>
            <person name="Turina M."/>
            <person name="Ayllon M.A."/>
        </authorList>
    </citation>
    <scope>NUCLEOTIDE SEQUENCE</scope>
    <source>
        <strain evidence="1">PMS-18_DN55718</strain>
    </source>
</reference>
<accession>A0A7U3MEX9</accession>
<evidence type="ECO:0000313" key="1">
    <source>
        <dbReference type="EMBL" id="QHD64827.1"/>
    </source>
</evidence>
<proteinExistence type="predicted"/>
<dbReference type="EMBL" id="MN557022">
    <property type="protein sequence ID" value="QHD64827.1"/>
    <property type="molecule type" value="Genomic_RNA"/>
</dbReference>
<sequence>MSSYFSSELSTALSELLQSGQKARFDIERVKYVCHTSTIPLPTTVDEQSLLKNFEGELVEVTHSIKYQPGYDPGIDYRCCAKHCMYMGQNGNSESEILRANCPCGKVSFEEFEAGQEEPTLKFLQPLCFLQVIKELRYQFGYQDATECDSGDECCHNEEHFGSRSNRPKIDLADVMFCQNAQAITDASYSRPMRSRVNVSGWEAISTAEKMVEVLNQCYWFRKFSSKSTKKFMTYQHDRVGWKSFKQRMAHVLHTLNGQVVQKILLFPVEMEGYKELARLTNSLFEELLRDYFKPAEGEPTADTSVYLRIKQLRKKLKPAFTSMNIEVRLSVFDLILECPVKCSHARFWAGCFRRLKRRIMGLTEDYTLSPAWIYTMGGFCQTRNLGWLPEWVAEPARKQFRENLGREKTLVPKDELRLIFKLVQKRLYEEGIELKFLESKGRDMDPEFKEVIHSLRIPLKPSASNNSTVSQGGKVEDARQLLADAIKNRWSVPKRDFATGEIKGTIDYGPELRLEKPDYEDYIFWPSLQILLNYFIKNNRITGTVVDLPGSEVWELDLWRMQIVHISEPGKERNLTKTSSLVSWVLTVGSKICQMVLAFCQDHRAGLILSAQDWMHQKRVSSESFESFWMYDKSSRLRREDVVNGFQDWTESTDFICRLVGGTALQAFISYIGFPIWFGNLIMKTVLQDYTVTEVLKTTYEDGIPVREGYSGRVTEGFMMSMPLTKTILHLMHDVNVGLTHELLRRESVVIAPRPQEVRLDPELDRIGPISMLQ</sequence>